<name>A0ABR9KCU1_9ACTN</name>
<feature type="compositionally biased region" description="Low complexity" evidence="1">
    <location>
        <begin position="59"/>
        <end position="89"/>
    </location>
</feature>
<evidence type="ECO:0000313" key="2">
    <source>
        <dbReference type="EMBL" id="MBE1559818.1"/>
    </source>
</evidence>
<dbReference type="Proteomes" id="UP000661607">
    <property type="component" value="Unassembled WGS sequence"/>
</dbReference>
<feature type="region of interest" description="Disordered" evidence="1">
    <location>
        <begin position="54"/>
        <end position="96"/>
    </location>
</feature>
<reference evidence="2 3" key="1">
    <citation type="submission" date="2020-10" db="EMBL/GenBank/DDBJ databases">
        <title>Sequencing the genomes of 1000 actinobacteria strains.</title>
        <authorList>
            <person name="Klenk H.-P."/>
        </authorList>
    </citation>
    <scope>NUCLEOTIDE SEQUENCE [LARGE SCALE GENOMIC DNA]</scope>
    <source>
        <strain evidence="2 3">DSM 43748</strain>
    </source>
</reference>
<comment type="caution">
    <text evidence="2">The sequence shown here is derived from an EMBL/GenBank/DDBJ whole genome shotgun (WGS) entry which is preliminary data.</text>
</comment>
<keyword evidence="3" id="KW-1185">Reference proteome</keyword>
<evidence type="ECO:0000256" key="1">
    <source>
        <dbReference type="SAM" id="MobiDB-lite"/>
    </source>
</evidence>
<gene>
    <name evidence="2" type="ORF">H4W81_002597</name>
</gene>
<feature type="region of interest" description="Disordered" evidence="1">
    <location>
        <begin position="137"/>
        <end position="194"/>
    </location>
</feature>
<feature type="compositionally biased region" description="Basic and acidic residues" evidence="1">
    <location>
        <begin position="183"/>
        <end position="194"/>
    </location>
</feature>
<accession>A0ABR9KCU1</accession>
<proteinExistence type="predicted"/>
<dbReference type="EMBL" id="JADBEF010000001">
    <property type="protein sequence ID" value="MBE1559818.1"/>
    <property type="molecule type" value="Genomic_DNA"/>
</dbReference>
<protein>
    <submittedName>
        <fullName evidence="2">Uncharacterized protein</fullName>
    </submittedName>
</protein>
<organism evidence="2 3">
    <name type="scientific">Nonomuraea africana</name>
    <dbReference type="NCBI Taxonomy" id="46171"/>
    <lineage>
        <taxon>Bacteria</taxon>
        <taxon>Bacillati</taxon>
        <taxon>Actinomycetota</taxon>
        <taxon>Actinomycetes</taxon>
        <taxon>Streptosporangiales</taxon>
        <taxon>Streptosporangiaceae</taxon>
        <taxon>Nonomuraea</taxon>
    </lineage>
</organism>
<sequence length="194" mass="20711">MATQFAGSYVVRAYLHASLVLVADHRDQGIVGTLIAYPPANLIAEFLGRAADGPITERSSTGSSSGSGPTSPGVTCRPGTGTGRPSTTGIAAGRWMEPGRRSWTGCALDAMRPRGRTGRRVWIPLWRALISMPPELVVSRPPTSRQRGRRRSQTGHGPGGAGPLTGRVEHEDSPGRRPALPADRPDHQPRSVRR</sequence>
<evidence type="ECO:0000313" key="3">
    <source>
        <dbReference type="Proteomes" id="UP000661607"/>
    </source>
</evidence>